<dbReference type="InterPro" id="IPR002941">
    <property type="entry name" value="DNA_methylase_N4/N6"/>
</dbReference>
<proteinExistence type="predicted"/>
<dbReference type="Proteomes" id="UP000334820">
    <property type="component" value="Unassembled WGS sequence"/>
</dbReference>
<keyword evidence="2" id="KW-0808">Transferase</keyword>
<feature type="domain" description="DNA methylase N-4/N-6" evidence="3">
    <location>
        <begin position="60"/>
        <end position="119"/>
    </location>
</feature>
<dbReference type="Pfam" id="PF01555">
    <property type="entry name" value="N6_N4_Mtase"/>
    <property type="match status" value="1"/>
</dbReference>
<dbReference type="GO" id="GO:0032259">
    <property type="term" value="P:methylation"/>
    <property type="evidence" value="ECO:0007669"/>
    <property type="project" value="UniProtKB-KW"/>
</dbReference>
<protein>
    <recommendedName>
        <fullName evidence="3">DNA methylase N-4/N-6 domain-containing protein</fullName>
    </recommendedName>
</protein>
<dbReference type="InterPro" id="IPR029063">
    <property type="entry name" value="SAM-dependent_MTases_sf"/>
</dbReference>
<comment type="caution">
    <text evidence="4">The sequence shown here is derived from an EMBL/GenBank/DDBJ whole genome shotgun (WGS) entry which is preliminary data.</text>
</comment>
<keyword evidence="5" id="KW-1185">Reference proteome</keyword>
<evidence type="ECO:0000313" key="5">
    <source>
        <dbReference type="Proteomes" id="UP000334820"/>
    </source>
</evidence>
<evidence type="ECO:0000256" key="1">
    <source>
        <dbReference type="ARBA" id="ARBA00022603"/>
    </source>
</evidence>
<gene>
    <name evidence="4" type="ORF">KTAU_33420</name>
</gene>
<evidence type="ECO:0000256" key="2">
    <source>
        <dbReference type="ARBA" id="ARBA00022679"/>
    </source>
</evidence>
<dbReference type="AlphaFoldDB" id="A0A5J4KFN8"/>
<keyword evidence="1" id="KW-0489">Methyltransferase</keyword>
<accession>A0A5J4KFN8</accession>
<dbReference type="GO" id="GO:0003677">
    <property type="term" value="F:DNA binding"/>
    <property type="evidence" value="ECO:0007669"/>
    <property type="project" value="InterPro"/>
</dbReference>
<organism evidence="4 5">
    <name type="scientific">Thermogemmatispora aurantia</name>
    <dbReference type="NCBI Taxonomy" id="2045279"/>
    <lineage>
        <taxon>Bacteria</taxon>
        <taxon>Bacillati</taxon>
        <taxon>Chloroflexota</taxon>
        <taxon>Ktedonobacteria</taxon>
        <taxon>Thermogemmatisporales</taxon>
        <taxon>Thermogemmatisporaceae</taxon>
        <taxon>Thermogemmatispora</taxon>
    </lineage>
</organism>
<dbReference type="SUPFAM" id="SSF53335">
    <property type="entry name" value="S-adenosyl-L-methionine-dependent methyltransferases"/>
    <property type="match status" value="1"/>
</dbReference>
<name>A0A5J4KFN8_9CHLR</name>
<evidence type="ECO:0000313" key="4">
    <source>
        <dbReference type="EMBL" id="GER84706.1"/>
    </source>
</evidence>
<reference evidence="4 5" key="1">
    <citation type="journal article" date="2019" name="Int. J. Syst. Evol. Microbiol.">
        <title>Thermogemmatispora aurantia sp. nov. and Thermogemmatispora argillosa sp. nov., within the class Ktedonobacteria, and emended description of the genus Thermogemmatispora.</title>
        <authorList>
            <person name="Zheng Y."/>
            <person name="Wang C.M."/>
            <person name="Sakai Y."/>
            <person name="Abe K."/>
            <person name="Yokota A."/>
            <person name="Yabe S."/>
        </authorList>
    </citation>
    <scope>NUCLEOTIDE SEQUENCE [LARGE SCALE GENOMIC DNA]</scope>
    <source>
        <strain evidence="4 5">A1-2</strain>
    </source>
</reference>
<dbReference type="EMBL" id="BKZV01000005">
    <property type="protein sequence ID" value="GER84706.1"/>
    <property type="molecule type" value="Genomic_DNA"/>
</dbReference>
<dbReference type="Gene3D" id="3.40.50.150">
    <property type="entry name" value="Vaccinia Virus protein VP39"/>
    <property type="match status" value="1"/>
</dbReference>
<dbReference type="GO" id="GO:0008170">
    <property type="term" value="F:N-methyltransferase activity"/>
    <property type="evidence" value="ECO:0007669"/>
    <property type="project" value="InterPro"/>
</dbReference>
<evidence type="ECO:0000259" key="3">
    <source>
        <dbReference type="Pfam" id="PF01555"/>
    </source>
</evidence>
<sequence length="196" mass="22068">MMDQKSSQSLLDAAIEQSLPKDILSSSARLLEQATLSLQEGRRTSAGRLDLQRRERTSLFPWRGQFSPQLVELLLQHYAEQGTVVLDPFVGSGTTLFEAARQGLSCYAADINPAAVALSQTVYFVRLTPSERQDLIQEAESLLKKALQLAFIDLFSLSDLEPRIDDYSHPKEEIMLSLIKDTNNHLFKNYTSQHIN</sequence>